<gene>
    <name evidence="7" type="ORF">S01H1_83789</name>
</gene>
<evidence type="ECO:0000256" key="4">
    <source>
        <dbReference type="ARBA" id="ARBA00022679"/>
    </source>
</evidence>
<dbReference type="InterPro" id="IPR035996">
    <property type="entry name" value="4pyrrol_Methylase_sf"/>
</dbReference>
<dbReference type="PANTHER" id="PTHR46111:SF1">
    <property type="entry name" value="RIBOSOMAL RNA SMALL SUBUNIT METHYLTRANSFERASE I"/>
    <property type="match status" value="1"/>
</dbReference>
<dbReference type="AlphaFoldDB" id="X0XXK9"/>
<accession>X0XXK9</accession>
<dbReference type="SUPFAM" id="SSF53790">
    <property type="entry name" value="Tetrapyrrole methylase"/>
    <property type="match status" value="1"/>
</dbReference>
<keyword evidence="3" id="KW-0489">Methyltransferase</keyword>
<proteinExistence type="predicted"/>
<dbReference type="Gene3D" id="3.40.1010.10">
    <property type="entry name" value="Cobalt-precorrin-4 Transmethylase, Domain 1"/>
    <property type="match status" value="1"/>
</dbReference>
<protein>
    <recommendedName>
        <fullName evidence="6">Tetrapyrrole methylase domain-containing protein</fullName>
    </recommendedName>
</protein>
<name>X0XXK9_9ZZZZ</name>
<evidence type="ECO:0000313" key="7">
    <source>
        <dbReference type="EMBL" id="GAG48070.1"/>
    </source>
</evidence>
<dbReference type="CDD" id="cd11648">
    <property type="entry name" value="RsmI"/>
    <property type="match status" value="1"/>
</dbReference>
<evidence type="ECO:0000259" key="6">
    <source>
        <dbReference type="Pfam" id="PF00590"/>
    </source>
</evidence>
<dbReference type="InterPro" id="IPR008189">
    <property type="entry name" value="rRNA_ssu_MeTfrase_I"/>
</dbReference>
<dbReference type="FunFam" id="3.40.1010.10:FF:000007">
    <property type="entry name" value="Ribosomal RNA small subunit methyltransferase I"/>
    <property type="match status" value="1"/>
</dbReference>
<keyword evidence="5" id="KW-0949">S-adenosyl-L-methionine</keyword>
<feature type="non-terminal residue" evidence="7">
    <location>
        <position position="154"/>
    </location>
</feature>
<evidence type="ECO:0000256" key="2">
    <source>
        <dbReference type="ARBA" id="ARBA00022552"/>
    </source>
</evidence>
<organism evidence="7">
    <name type="scientific">marine sediment metagenome</name>
    <dbReference type="NCBI Taxonomy" id="412755"/>
    <lineage>
        <taxon>unclassified sequences</taxon>
        <taxon>metagenomes</taxon>
        <taxon>ecological metagenomes</taxon>
    </lineage>
</organism>
<dbReference type="Gene3D" id="3.30.950.10">
    <property type="entry name" value="Methyltransferase, Cobalt-precorrin-4 Transmethylase, Domain 2"/>
    <property type="match status" value="1"/>
</dbReference>
<dbReference type="GO" id="GO:0032259">
    <property type="term" value="P:methylation"/>
    <property type="evidence" value="ECO:0007669"/>
    <property type="project" value="UniProtKB-KW"/>
</dbReference>
<keyword evidence="1" id="KW-0963">Cytoplasm</keyword>
<dbReference type="InterPro" id="IPR000878">
    <property type="entry name" value="4pyrrol_Mease"/>
</dbReference>
<feature type="domain" description="Tetrapyrrole methylase" evidence="6">
    <location>
        <begin position="17"/>
        <end position="140"/>
    </location>
</feature>
<feature type="non-terminal residue" evidence="7">
    <location>
        <position position="1"/>
    </location>
</feature>
<reference evidence="7" key="1">
    <citation type="journal article" date="2014" name="Front. Microbiol.">
        <title>High frequency of phylogenetically diverse reductive dehalogenase-homologous genes in deep subseafloor sedimentary metagenomes.</title>
        <authorList>
            <person name="Kawai M."/>
            <person name="Futagami T."/>
            <person name="Toyoda A."/>
            <person name="Takaki Y."/>
            <person name="Nishi S."/>
            <person name="Hori S."/>
            <person name="Arai W."/>
            <person name="Tsubouchi T."/>
            <person name="Morono Y."/>
            <person name="Uchiyama I."/>
            <person name="Ito T."/>
            <person name="Fujiyama A."/>
            <person name="Inagaki F."/>
            <person name="Takami H."/>
        </authorList>
    </citation>
    <scope>NUCLEOTIDE SEQUENCE</scope>
    <source>
        <strain evidence="7">Expedition CK06-06</strain>
    </source>
</reference>
<keyword evidence="2" id="KW-0698">rRNA processing</keyword>
<dbReference type="EMBL" id="BARS01057037">
    <property type="protein sequence ID" value="GAG48070.1"/>
    <property type="molecule type" value="Genomic_DNA"/>
</dbReference>
<dbReference type="PANTHER" id="PTHR46111">
    <property type="entry name" value="RIBOSOMAL RNA SMALL SUBUNIT METHYLTRANSFERASE I"/>
    <property type="match status" value="1"/>
</dbReference>
<dbReference type="InterPro" id="IPR014777">
    <property type="entry name" value="4pyrrole_Mease_sub1"/>
</dbReference>
<dbReference type="GO" id="GO:0008168">
    <property type="term" value="F:methyltransferase activity"/>
    <property type="evidence" value="ECO:0007669"/>
    <property type="project" value="UniProtKB-KW"/>
</dbReference>
<dbReference type="GO" id="GO:0006364">
    <property type="term" value="P:rRNA processing"/>
    <property type="evidence" value="ECO:0007669"/>
    <property type="project" value="UniProtKB-KW"/>
</dbReference>
<sequence>CALPISLARYNRREMPTLYVIATPIGNLEDVTLRALRLLGQVSLIAAEDTRTTRKLLSHHGIRARLLSYNEHNKAARIPRLLAALKEGDVALVSEGGTPAISDPGLDLVAAAVEAGFAVTPIPGPSAVTAALAVSGLPARQFTYLGFLPRRRAN</sequence>
<keyword evidence="4" id="KW-0808">Transferase</keyword>
<dbReference type="InterPro" id="IPR014776">
    <property type="entry name" value="4pyrrole_Mease_sub2"/>
</dbReference>
<evidence type="ECO:0000256" key="1">
    <source>
        <dbReference type="ARBA" id="ARBA00022490"/>
    </source>
</evidence>
<evidence type="ECO:0000256" key="5">
    <source>
        <dbReference type="ARBA" id="ARBA00022691"/>
    </source>
</evidence>
<dbReference type="Pfam" id="PF00590">
    <property type="entry name" value="TP_methylase"/>
    <property type="match status" value="1"/>
</dbReference>
<evidence type="ECO:0000256" key="3">
    <source>
        <dbReference type="ARBA" id="ARBA00022603"/>
    </source>
</evidence>
<comment type="caution">
    <text evidence="7">The sequence shown here is derived from an EMBL/GenBank/DDBJ whole genome shotgun (WGS) entry which is preliminary data.</text>
</comment>